<dbReference type="PANTHER" id="PTHR47978">
    <property type="match status" value="1"/>
</dbReference>
<evidence type="ECO:0000313" key="3">
    <source>
        <dbReference type="Proteomes" id="UP000326939"/>
    </source>
</evidence>
<dbReference type="SMART" id="SM00173">
    <property type="entry name" value="RAS"/>
    <property type="match status" value="1"/>
</dbReference>
<dbReference type="SUPFAM" id="SSF52540">
    <property type="entry name" value="P-loop containing nucleoside triphosphate hydrolases"/>
    <property type="match status" value="1"/>
</dbReference>
<keyword evidence="1" id="KW-0547">Nucleotide-binding</keyword>
<dbReference type="EMBL" id="VDCV01000015">
    <property type="protein sequence ID" value="KAB5525290.1"/>
    <property type="molecule type" value="Genomic_DNA"/>
</dbReference>
<reference evidence="3" key="1">
    <citation type="journal article" date="2019" name="Gigascience">
        <title>De novo genome assembly of the endangered Acer yangbiense, a plant species with extremely small populations endemic to Yunnan Province, China.</title>
        <authorList>
            <person name="Yang J."/>
            <person name="Wariss H.M."/>
            <person name="Tao L."/>
            <person name="Zhang R."/>
            <person name="Yun Q."/>
            <person name="Hollingsworth P."/>
            <person name="Dao Z."/>
            <person name="Luo G."/>
            <person name="Guo H."/>
            <person name="Ma Y."/>
            <person name="Sun W."/>
        </authorList>
    </citation>
    <scope>NUCLEOTIDE SEQUENCE [LARGE SCALE GENOMIC DNA]</scope>
    <source>
        <strain evidence="3">cv. br00</strain>
    </source>
</reference>
<gene>
    <name evidence="2" type="ORF">DKX38_023039</name>
</gene>
<dbReference type="Proteomes" id="UP000326939">
    <property type="component" value="Chromosome 15"/>
</dbReference>
<dbReference type="SMART" id="SM00176">
    <property type="entry name" value="RAN"/>
    <property type="match status" value="1"/>
</dbReference>
<dbReference type="CDD" id="cd01860">
    <property type="entry name" value="Rab5_related"/>
    <property type="match status" value="1"/>
</dbReference>
<evidence type="ECO:0000313" key="2">
    <source>
        <dbReference type="EMBL" id="KAB5525290.1"/>
    </source>
</evidence>
<dbReference type="PROSITE" id="PS51421">
    <property type="entry name" value="RAS"/>
    <property type="match status" value="1"/>
</dbReference>
<dbReference type="InterPro" id="IPR027417">
    <property type="entry name" value="P-loop_NTPase"/>
</dbReference>
<dbReference type="Pfam" id="PF00071">
    <property type="entry name" value="Ras"/>
    <property type="match status" value="2"/>
</dbReference>
<dbReference type="PRINTS" id="PR00449">
    <property type="entry name" value="RASTRNSFRMNG"/>
</dbReference>
<dbReference type="InterPro" id="IPR005225">
    <property type="entry name" value="Small_GTP-bd"/>
</dbReference>
<name>A0A5N5K674_9ROSI</name>
<dbReference type="AlphaFoldDB" id="A0A5N5K674"/>
<organism evidence="2 3">
    <name type="scientific">Salix brachista</name>
    <dbReference type="NCBI Taxonomy" id="2182728"/>
    <lineage>
        <taxon>Eukaryota</taxon>
        <taxon>Viridiplantae</taxon>
        <taxon>Streptophyta</taxon>
        <taxon>Embryophyta</taxon>
        <taxon>Tracheophyta</taxon>
        <taxon>Spermatophyta</taxon>
        <taxon>Magnoliopsida</taxon>
        <taxon>eudicotyledons</taxon>
        <taxon>Gunneridae</taxon>
        <taxon>Pentapetalae</taxon>
        <taxon>rosids</taxon>
        <taxon>fabids</taxon>
        <taxon>Malpighiales</taxon>
        <taxon>Salicaceae</taxon>
        <taxon>Saliceae</taxon>
        <taxon>Salix</taxon>
    </lineage>
</organism>
<dbReference type="GO" id="GO:0003924">
    <property type="term" value="F:GTPase activity"/>
    <property type="evidence" value="ECO:0007669"/>
    <property type="project" value="InterPro"/>
</dbReference>
<keyword evidence="3" id="KW-1185">Reference proteome</keyword>
<evidence type="ECO:0000256" key="1">
    <source>
        <dbReference type="ARBA" id="ARBA00022741"/>
    </source>
</evidence>
<accession>A0A5N5K674</accession>
<dbReference type="NCBIfam" id="TIGR00231">
    <property type="entry name" value="small_GTP"/>
    <property type="match status" value="1"/>
</dbReference>
<comment type="caution">
    <text evidence="2">The sequence shown here is derived from an EMBL/GenBank/DDBJ whole genome shotgun (WGS) entry which is preliminary data.</text>
</comment>
<protein>
    <submittedName>
        <fullName evidence="2">Uncharacterized protein</fullName>
    </submittedName>
</protein>
<proteinExistence type="predicted"/>
<dbReference type="Gene3D" id="3.40.50.300">
    <property type="entry name" value="P-loop containing nucleotide triphosphate hydrolases"/>
    <property type="match status" value="1"/>
</dbReference>
<dbReference type="GO" id="GO:0005525">
    <property type="term" value="F:GTP binding"/>
    <property type="evidence" value="ECO:0007669"/>
    <property type="project" value="InterPro"/>
</dbReference>
<dbReference type="SMART" id="SM00175">
    <property type="entry name" value="RAB"/>
    <property type="match status" value="1"/>
</dbReference>
<sequence>MGSFLFESQVLLGDVGAGKSSLVLRFVKGQFVEFQESTIGAAFFSQTLAVNDATVKFEIWDTAGQERYHSLAPMYYRGAAAAIIVYDISNQASFERAKKWVQELQAQGNSNMVMALAGNKADLLDARKVAAEASSSFPAIVTTYKFAIYIYMGPLNALWLFINALQEAQVYAQENGLFFMETSAKTATNVNDIFYEIAKRLSQVQPAPNPSGMVIMDRPTERTAGAACCS</sequence>
<dbReference type="PROSITE" id="PS51419">
    <property type="entry name" value="RAB"/>
    <property type="match status" value="1"/>
</dbReference>
<dbReference type="SMART" id="SM00174">
    <property type="entry name" value="RHO"/>
    <property type="match status" value="1"/>
</dbReference>
<dbReference type="InterPro" id="IPR001806">
    <property type="entry name" value="Small_GTPase"/>
</dbReference>
<dbReference type="FunFam" id="3.40.50.300:FF:000808">
    <property type="entry name" value="Small GTP-binding protein, putative"/>
    <property type="match status" value="1"/>
</dbReference>